<organism evidence="3 4">
    <name type="scientific">Stegodyphus mimosarum</name>
    <name type="common">African social velvet spider</name>
    <dbReference type="NCBI Taxonomy" id="407821"/>
    <lineage>
        <taxon>Eukaryota</taxon>
        <taxon>Metazoa</taxon>
        <taxon>Ecdysozoa</taxon>
        <taxon>Arthropoda</taxon>
        <taxon>Chelicerata</taxon>
        <taxon>Arachnida</taxon>
        <taxon>Araneae</taxon>
        <taxon>Araneomorphae</taxon>
        <taxon>Entelegynae</taxon>
        <taxon>Eresoidea</taxon>
        <taxon>Eresidae</taxon>
        <taxon>Stegodyphus</taxon>
    </lineage>
</organism>
<reference evidence="3 4" key="1">
    <citation type="submission" date="2013-11" db="EMBL/GenBank/DDBJ databases">
        <title>Genome sequencing of Stegodyphus mimosarum.</title>
        <authorList>
            <person name="Bechsgaard J."/>
        </authorList>
    </citation>
    <scope>NUCLEOTIDE SEQUENCE [LARGE SCALE GENOMIC DNA]</scope>
</reference>
<keyword evidence="4" id="KW-1185">Reference proteome</keyword>
<feature type="transmembrane region" description="Helical" evidence="1">
    <location>
        <begin position="197"/>
        <end position="216"/>
    </location>
</feature>
<feature type="transmembrane region" description="Helical" evidence="1">
    <location>
        <begin position="43"/>
        <end position="63"/>
    </location>
</feature>
<feature type="transmembrane region" description="Helical" evidence="1">
    <location>
        <begin position="162"/>
        <end position="185"/>
    </location>
</feature>
<dbReference type="PANTHER" id="PTHR11161:SF0">
    <property type="entry name" value="O-ACYLTRANSFERASE LIKE PROTEIN"/>
    <property type="match status" value="1"/>
</dbReference>
<gene>
    <name evidence="3" type="ORF">X975_11810</name>
</gene>
<feature type="transmembrane region" description="Helical" evidence="1">
    <location>
        <begin position="120"/>
        <end position="142"/>
    </location>
</feature>
<evidence type="ECO:0000259" key="2">
    <source>
        <dbReference type="Pfam" id="PF01757"/>
    </source>
</evidence>
<dbReference type="Pfam" id="PF01757">
    <property type="entry name" value="Acyl_transf_3"/>
    <property type="match status" value="1"/>
</dbReference>
<evidence type="ECO:0000313" key="4">
    <source>
        <dbReference type="Proteomes" id="UP000054359"/>
    </source>
</evidence>
<evidence type="ECO:0000256" key="1">
    <source>
        <dbReference type="SAM" id="Phobius"/>
    </source>
</evidence>
<dbReference type="Proteomes" id="UP000054359">
    <property type="component" value="Unassembled WGS sequence"/>
</dbReference>
<keyword evidence="1" id="KW-0812">Transmembrane</keyword>
<accession>A0A087TXZ0</accession>
<keyword evidence="1" id="KW-1133">Transmembrane helix</keyword>
<evidence type="ECO:0000313" key="3">
    <source>
        <dbReference type="EMBL" id="KFM69979.1"/>
    </source>
</evidence>
<keyword evidence="1" id="KW-0472">Membrane</keyword>
<dbReference type="GO" id="GO:0016747">
    <property type="term" value="F:acyltransferase activity, transferring groups other than amino-acyl groups"/>
    <property type="evidence" value="ECO:0007669"/>
    <property type="project" value="InterPro"/>
</dbReference>
<feature type="non-terminal residue" evidence="3">
    <location>
        <position position="307"/>
    </location>
</feature>
<feature type="transmembrane region" description="Helical" evidence="1">
    <location>
        <begin position="228"/>
        <end position="249"/>
    </location>
</feature>
<dbReference type="InterPro" id="IPR002656">
    <property type="entry name" value="Acyl_transf_3_dom"/>
</dbReference>
<proteinExistence type="predicted"/>
<sequence length="307" mass="34725">MYSNFLSEEEQCLPHLWYVSCLAQLTLFGIFFAWILSKSAKFGIFLIVIAVACCNAAVGIITLKNEFPPSYIAYFTENSSSLFWKINLALPLSHFGPYAAGMLTGILIARRIHHKIRCCVGGLGWIVCVGIIYGIVLVIYKYRDDSLSGYWSAVYASNHRTIFALCVAWVMIACSFGIGGFVNAILSWKVLDPLYRLSYYAFLFHFVLIATVVGVARERFFYSHLELLLRTVSYVGATYFISYFLFFLLEMPLKSLQAGLCPRRTRQIDVTPLNNFSSDKGYAYKTNTIQGSCKLWSITETHNGISY</sequence>
<dbReference type="EMBL" id="KK117263">
    <property type="protein sequence ID" value="KFM69979.1"/>
    <property type="molecule type" value="Genomic_DNA"/>
</dbReference>
<dbReference type="InterPro" id="IPR052728">
    <property type="entry name" value="O2_lipid_transport_reg"/>
</dbReference>
<dbReference type="AlphaFoldDB" id="A0A087TXZ0"/>
<dbReference type="OMA" id="WSISETY"/>
<feature type="transmembrane region" description="Helical" evidence="1">
    <location>
        <begin position="83"/>
        <end position="108"/>
    </location>
</feature>
<dbReference type="OrthoDB" id="10006435at2759"/>
<protein>
    <submittedName>
        <fullName evidence="3">Nose resistant to fluoxetine protein 6</fullName>
    </submittedName>
</protein>
<feature type="transmembrane region" description="Helical" evidence="1">
    <location>
        <begin position="15"/>
        <end position="36"/>
    </location>
</feature>
<feature type="domain" description="Acyltransferase 3" evidence="2">
    <location>
        <begin position="9"/>
        <end position="245"/>
    </location>
</feature>
<dbReference type="PANTHER" id="PTHR11161">
    <property type="entry name" value="O-ACYLTRANSFERASE"/>
    <property type="match status" value="1"/>
</dbReference>
<name>A0A087TXZ0_STEMI</name>